<dbReference type="PIRSF" id="PIRSF002741">
    <property type="entry name" value="MppA"/>
    <property type="match status" value="1"/>
</dbReference>
<keyword evidence="2" id="KW-0813">Transport</keyword>
<reference evidence="6 7" key="1">
    <citation type="submission" date="2019-12" db="EMBL/GenBank/DDBJ databases">
        <title>Nesterenkonia muleiensis sp. nov., a novel actinobacterium isolated from sap of Populus euphratica.</title>
        <authorList>
            <person name="Wang R."/>
        </authorList>
    </citation>
    <scope>NUCLEOTIDE SEQUENCE [LARGE SCALE GENOMIC DNA]</scope>
    <source>
        <strain evidence="6 7">F10</strain>
    </source>
</reference>
<evidence type="ECO:0000256" key="4">
    <source>
        <dbReference type="SAM" id="MobiDB-lite"/>
    </source>
</evidence>
<dbReference type="InterPro" id="IPR006311">
    <property type="entry name" value="TAT_signal"/>
</dbReference>
<comment type="similarity">
    <text evidence="1">Belongs to the bacterial solute-binding protein 5 family.</text>
</comment>
<dbReference type="InterPro" id="IPR030678">
    <property type="entry name" value="Peptide/Ni-bd"/>
</dbReference>
<sequence length="556" mass="61339">MNLLSRRVFIGASSAAGTAAALHSAATPEPGEGSDDPLEQYQEDSGTGEAAGSITIAGIHLPSSLDPGMVVDTESERIIRQIFEPLVGIDQETGSVAPLLAEDWEVSQDELTYTFILREGVVFHDGTELTAEVVAANFERWGQLDYLYGYGNISRATPLAFPSVFGGFMGAEECVLEAVEAEDEQTVVLTLSEPVHYLLQALTLPAFGIASAEVLVDSDPGLITRRPIGTGPYRLAEPTEEDNSTATRLQAFGEYWDAHEGPAEVVVRALPRTFDRLRELQRGEVDVYDFITADNLRTLVQSGRLILQRDPFSVLYMGFNLNHPVMSDFTIRQAAARAINRTQLVEDYFLDGSRPAYQFTPAALGVHSDTALQYGYSLTMAQELLEDSDYDGEPLDFYYPISSTRSYLPRPEAVFAAIAADLTAAGFVIRPRPVRWEDGYVDQLMADSNRAMHLLGRNGGFRSPHTFFSPLFGQPSQEFHFRDPEVMELLDEARAEPDQKTRTELYQQVADLVQDQLPALPLAYPISGMALGARVADYPMSPVLNERFAEIRLTES</sequence>
<dbReference type="OrthoDB" id="9796817at2"/>
<name>A0A7K1UH50_9MICC</name>
<dbReference type="EMBL" id="WRPM01000032">
    <property type="protein sequence ID" value="MVT25800.1"/>
    <property type="molecule type" value="Genomic_DNA"/>
</dbReference>
<dbReference type="PANTHER" id="PTHR30290">
    <property type="entry name" value="PERIPLASMIC BINDING COMPONENT OF ABC TRANSPORTER"/>
    <property type="match status" value="1"/>
</dbReference>
<keyword evidence="7" id="KW-1185">Reference proteome</keyword>
<dbReference type="GO" id="GO:0043190">
    <property type="term" value="C:ATP-binding cassette (ABC) transporter complex"/>
    <property type="evidence" value="ECO:0007669"/>
    <property type="project" value="InterPro"/>
</dbReference>
<evidence type="ECO:0000313" key="6">
    <source>
        <dbReference type="EMBL" id="MVT25800.1"/>
    </source>
</evidence>
<accession>A0A7K1UH50</accession>
<dbReference type="Gene3D" id="3.90.76.10">
    <property type="entry name" value="Dipeptide-binding Protein, Domain 1"/>
    <property type="match status" value="1"/>
</dbReference>
<dbReference type="Gene3D" id="3.40.190.10">
    <property type="entry name" value="Periplasmic binding protein-like II"/>
    <property type="match status" value="1"/>
</dbReference>
<gene>
    <name evidence="6" type="ORF">GNZ21_05395</name>
</gene>
<organism evidence="6 7">
    <name type="scientific">Nesterenkonia alkaliphila</name>
    <dbReference type="NCBI Taxonomy" id="1463631"/>
    <lineage>
        <taxon>Bacteria</taxon>
        <taxon>Bacillati</taxon>
        <taxon>Actinomycetota</taxon>
        <taxon>Actinomycetes</taxon>
        <taxon>Micrococcales</taxon>
        <taxon>Micrococcaceae</taxon>
        <taxon>Nesterenkonia</taxon>
    </lineage>
</organism>
<dbReference type="GO" id="GO:1904680">
    <property type="term" value="F:peptide transmembrane transporter activity"/>
    <property type="evidence" value="ECO:0007669"/>
    <property type="project" value="TreeGrafter"/>
</dbReference>
<dbReference type="InterPro" id="IPR000914">
    <property type="entry name" value="SBP_5_dom"/>
</dbReference>
<dbReference type="Pfam" id="PF00496">
    <property type="entry name" value="SBP_bac_5"/>
    <property type="match status" value="1"/>
</dbReference>
<protein>
    <submittedName>
        <fullName evidence="6">ABC transporter substrate-binding protein</fullName>
    </submittedName>
</protein>
<feature type="region of interest" description="Disordered" evidence="4">
    <location>
        <begin position="21"/>
        <end position="49"/>
    </location>
</feature>
<dbReference type="AlphaFoldDB" id="A0A7K1UH50"/>
<dbReference type="GO" id="GO:0015833">
    <property type="term" value="P:peptide transport"/>
    <property type="evidence" value="ECO:0007669"/>
    <property type="project" value="TreeGrafter"/>
</dbReference>
<feature type="domain" description="Solute-binding protein family 5" evidence="5">
    <location>
        <begin position="96"/>
        <end position="475"/>
    </location>
</feature>
<dbReference type="GO" id="GO:0042597">
    <property type="term" value="C:periplasmic space"/>
    <property type="evidence" value="ECO:0007669"/>
    <property type="project" value="UniProtKB-ARBA"/>
</dbReference>
<proteinExistence type="inferred from homology"/>
<dbReference type="SUPFAM" id="SSF53850">
    <property type="entry name" value="Periplasmic binding protein-like II"/>
    <property type="match status" value="1"/>
</dbReference>
<dbReference type="RefSeq" id="WP_157322083.1">
    <property type="nucleotide sequence ID" value="NZ_BMFX01000019.1"/>
</dbReference>
<dbReference type="PROSITE" id="PS51318">
    <property type="entry name" value="TAT"/>
    <property type="match status" value="1"/>
</dbReference>
<comment type="caution">
    <text evidence="6">The sequence shown here is derived from an EMBL/GenBank/DDBJ whole genome shotgun (WGS) entry which is preliminary data.</text>
</comment>
<dbReference type="Gene3D" id="3.10.105.10">
    <property type="entry name" value="Dipeptide-binding Protein, Domain 3"/>
    <property type="match status" value="1"/>
</dbReference>
<evidence type="ECO:0000259" key="5">
    <source>
        <dbReference type="Pfam" id="PF00496"/>
    </source>
</evidence>
<evidence type="ECO:0000313" key="7">
    <source>
        <dbReference type="Proteomes" id="UP000460157"/>
    </source>
</evidence>
<dbReference type="InterPro" id="IPR039424">
    <property type="entry name" value="SBP_5"/>
</dbReference>
<evidence type="ECO:0000256" key="3">
    <source>
        <dbReference type="ARBA" id="ARBA00022729"/>
    </source>
</evidence>
<dbReference type="PANTHER" id="PTHR30290:SF9">
    <property type="entry name" value="OLIGOPEPTIDE-BINDING PROTEIN APPA"/>
    <property type="match status" value="1"/>
</dbReference>
<keyword evidence="3" id="KW-0732">Signal</keyword>
<evidence type="ECO:0000256" key="1">
    <source>
        <dbReference type="ARBA" id="ARBA00005695"/>
    </source>
</evidence>
<evidence type="ECO:0000256" key="2">
    <source>
        <dbReference type="ARBA" id="ARBA00022448"/>
    </source>
</evidence>
<feature type="compositionally biased region" description="Acidic residues" evidence="4">
    <location>
        <begin position="32"/>
        <end position="42"/>
    </location>
</feature>
<dbReference type="Proteomes" id="UP000460157">
    <property type="component" value="Unassembled WGS sequence"/>
</dbReference>